<dbReference type="Proteomes" id="UP000198901">
    <property type="component" value="Unassembled WGS sequence"/>
</dbReference>
<keyword evidence="3" id="KW-1185">Reference proteome</keyword>
<feature type="transmembrane region" description="Helical" evidence="1">
    <location>
        <begin position="48"/>
        <end position="70"/>
    </location>
</feature>
<proteinExistence type="predicted"/>
<evidence type="ECO:0000313" key="3">
    <source>
        <dbReference type="Proteomes" id="UP000198901"/>
    </source>
</evidence>
<accession>A0A1G9MK34</accession>
<keyword evidence="1" id="KW-0472">Membrane</keyword>
<reference evidence="2 3" key="1">
    <citation type="submission" date="2016-10" db="EMBL/GenBank/DDBJ databases">
        <authorList>
            <person name="de Groot N.N."/>
        </authorList>
    </citation>
    <scope>NUCLEOTIDE SEQUENCE [LARGE SCALE GENOMIC DNA]</scope>
    <source>
        <strain evidence="2 3">DSM 21668</strain>
    </source>
</reference>
<feature type="transmembrane region" description="Helical" evidence="1">
    <location>
        <begin position="20"/>
        <end position="42"/>
    </location>
</feature>
<evidence type="ECO:0000313" key="2">
    <source>
        <dbReference type="EMBL" id="SDL74433.1"/>
    </source>
</evidence>
<dbReference type="AlphaFoldDB" id="A0A1G9MK34"/>
<keyword evidence="1" id="KW-0812">Transmembrane</keyword>
<sequence>MKKNPSVLEGFFCFISGEQLHNTLIFSVLMFFFSTWHVPFFFRHVSPIHHAMLFTVLWLLLGLFCFWLFFKSVEYFEKI</sequence>
<dbReference type="STRING" id="563176.SAMN04488090_1633"/>
<dbReference type="EMBL" id="FNGS01000003">
    <property type="protein sequence ID" value="SDL74433.1"/>
    <property type="molecule type" value="Genomic_DNA"/>
</dbReference>
<organism evidence="2 3">
    <name type="scientific">Siphonobacter aquaeclarae</name>
    <dbReference type="NCBI Taxonomy" id="563176"/>
    <lineage>
        <taxon>Bacteria</taxon>
        <taxon>Pseudomonadati</taxon>
        <taxon>Bacteroidota</taxon>
        <taxon>Cytophagia</taxon>
        <taxon>Cytophagales</taxon>
        <taxon>Cytophagaceae</taxon>
        <taxon>Siphonobacter</taxon>
    </lineage>
</organism>
<name>A0A1G9MK34_9BACT</name>
<evidence type="ECO:0000256" key="1">
    <source>
        <dbReference type="SAM" id="Phobius"/>
    </source>
</evidence>
<protein>
    <submittedName>
        <fullName evidence="2">Uncharacterized protein</fullName>
    </submittedName>
</protein>
<gene>
    <name evidence="2" type="ORF">SAMN04488090_1633</name>
</gene>
<keyword evidence="1" id="KW-1133">Transmembrane helix</keyword>